<organism evidence="1 2">
    <name type="scientific">Alienimonas chondri</name>
    <dbReference type="NCBI Taxonomy" id="2681879"/>
    <lineage>
        <taxon>Bacteria</taxon>
        <taxon>Pseudomonadati</taxon>
        <taxon>Planctomycetota</taxon>
        <taxon>Planctomycetia</taxon>
        <taxon>Planctomycetales</taxon>
        <taxon>Planctomycetaceae</taxon>
        <taxon>Alienimonas</taxon>
    </lineage>
</organism>
<dbReference type="InterPro" id="IPR025234">
    <property type="entry name" value="YjzH-like"/>
</dbReference>
<dbReference type="Pfam" id="PF13783">
    <property type="entry name" value="DUF4177"/>
    <property type="match status" value="1"/>
</dbReference>
<comment type="caution">
    <text evidence="1">The sequence shown here is derived from an EMBL/GenBank/DDBJ whole genome shotgun (WGS) entry which is preliminary data.</text>
</comment>
<sequence length="67" mass="7698">MKEYKVEVRTYYSKVTMNANHIAESSQEETQKIIDGYAADGWRLASADSTSYGLAVYVYLYFERDVA</sequence>
<dbReference type="EMBL" id="WTPX01000080">
    <property type="protein sequence ID" value="NNJ26472.1"/>
    <property type="molecule type" value="Genomic_DNA"/>
</dbReference>
<evidence type="ECO:0000313" key="2">
    <source>
        <dbReference type="Proteomes" id="UP000609651"/>
    </source>
</evidence>
<dbReference type="RefSeq" id="WP_171187548.1">
    <property type="nucleotide sequence ID" value="NZ_WTPX01000080.1"/>
</dbReference>
<gene>
    <name evidence="1" type="ORF">LzC2_25590</name>
</gene>
<proteinExistence type="predicted"/>
<keyword evidence="2" id="KW-1185">Reference proteome</keyword>
<evidence type="ECO:0008006" key="3">
    <source>
        <dbReference type="Google" id="ProtNLM"/>
    </source>
</evidence>
<dbReference type="Proteomes" id="UP000609651">
    <property type="component" value="Unassembled WGS sequence"/>
</dbReference>
<reference evidence="1 2" key="1">
    <citation type="journal article" date="2020" name="Syst. Appl. Microbiol.">
        <title>Alienimonas chondri sp. nov., a novel planctomycete isolated from the biofilm of the red alga Chondrus crispus.</title>
        <authorList>
            <person name="Vitorino I."/>
            <person name="Albuquerque L."/>
            <person name="Wiegand S."/>
            <person name="Kallscheuer N."/>
            <person name="da Costa M.S."/>
            <person name="Lobo-da-Cunha A."/>
            <person name="Jogler C."/>
            <person name="Lage O.M."/>
        </authorList>
    </citation>
    <scope>NUCLEOTIDE SEQUENCE [LARGE SCALE GENOMIC DNA]</scope>
    <source>
        <strain evidence="1 2">LzC2</strain>
    </source>
</reference>
<name>A0ABX1VEH1_9PLAN</name>
<protein>
    <recommendedName>
        <fullName evidence="3">DUF4177 domain-containing protein</fullName>
    </recommendedName>
</protein>
<accession>A0ABX1VEH1</accession>
<evidence type="ECO:0000313" key="1">
    <source>
        <dbReference type="EMBL" id="NNJ26472.1"/>
    </source>
</evidence>